<name>A0A498IEH6_MALDO</name>
<protein>
    <submittedName>
        <fullName evidence="2">Uncharacterized protein</fullName>
    </submittedName>
</protein>
<evidence type="ECO:0000313" key="2">
    <source>
        <dbReference type="EMBL" id="RXH81399.1"/>
    </source>
</evidence>
<reference evidence="2 3" key="1">
    <citation type="submission" date="2018-10" db="EMBL/GenBank/DDBJ databases">
        <title>A high-quality apple genome assembly.</title>
        <authorList>
            <person name="Hu J."/>
        </authorList>
    </citation>
    <scope>NUCLEOTIDE SEQUENCE [LARGE SCALE GENOMIC DNA]</scope>
    <source>
        <strain evidence="3">cv. HFTH1</strain>
        <tissue evidence="2">Young leaf</tissue>
    </source>
</reference>
<dbReference type="EMBL" id="RDQH01000338">
    <property type="protein sequence ID" value="RXH81399.1"/>
    <property type="molecule type" value="Genomic_DNA"/>
</dbReference>
<gene>
    <name evidence="2" type="ORF">DVH24_034820</name>
</gene>
<comment type="caution">
    <text evidence="2">The sequence shown here is derived from an EMBL/GenBank/DDBJ whole genome shotgun (WGS) entry which is preliminary data.</text>
</comment>
<feature type="compositionally biased region" description="Basic and acidic residues" evidence="1">
    <location>
        <begin position="59"/>
        <end position="79"/>
    </location>
</feature>
<proteinExistence type="predicted"/>
<dbReference type="AlphaFoldDB" id="A0A498IEH6"/>
<evidence type="ECO:0000256" key="1">
    <source>
        <dbReference type="SAM" id="MobiDB-lite"/>
    </source>
</evidence>
<sequence>MKTETQPVQRRDCHMKRRNRNLAIGDVKGAFGTQTGRDRTGRDGTGQNWTGWDGTELDGTGRNEDVEQTRSGGKRDAKTPKICHVEQPVPPIFSAPNAGRNASSRSVPSHVPNAPLRHNS</sequence>
<evidence type="ECO:0000313" key="3">
    <source>
        <dbReference type="Proteomes" id="UP000290289"/>
    </source>
</evidence>
<accession>A0A498IEH6</accession>
<dbReference type="Proteomes" id="UP000290289">
    <property type="component" value="Chromosome 12"/>
</dbReference>
<keyword evidence="3" id="KW-1185">Reference proteome</keyword>
<feature type="region of interest" description="Disordered" evidence="1">
    <location>
        <begin position="1"/>
        <end position="120"/>
    </location>
</feature>
<organism evidence="2 3">
    <name type="scientific">Malus domestica</name>
    <name type="common">Apple</name>
    <name type="synonym">Pyrus malus</name>
    <dbReference type="NCBI Taxonomy" id="3750"/>
    <lineage>
        <taxon>Eukaryota</taxon>
        <taxon>Viridiplantae</taxon>
        <taxon>Streptophyta</taxon>
        <taxon>Embryophyta</taxon>
        <taxon>Tracheophyta</taxon>
        <taxon>Spermatophyta</taxon>
        <taxon>Magnoliopsida</taxon>
        <taxon>eudicotyledons</taxon>
        <taxon>Gunneridae</taxon>
        <taxon>Pentapetalae</taxon>
        <taxon>rosids</taxon>
        <taxon>fabids</taxon>
        <taxon>Rosales</taxon>
        <taxon>Rosaceae</taxon>
        <taxon>Amygdaloideae</taxon>
        <taxon>Maleae</taxon>
        <taxon>Malus</taxon>
    </lineage>
</organism>